<evidence type="ECO:0000313" key="14">
    <source>
        <dbReference type="Proteomes" id="UP000799770"/>
    </source>
</evidence>
<proteinExistence type="inferred from homology"/>
<evidence type="ECO:0000256" key="11">
    <source>
        <dbReference type="ARBA" id="ARBA00023136"/>
    </source>
</evidence>
<dbReference type="Pfam" id="PF02434">
    <property type="entry name" value="Fringe"/>
    <property type="match status" value="1"/>
</dbReference>
<dbReference type="GO" id="GO:0016020">
    <property type="term" value="C:membrane"/>
    <property type="evidence" value="ECO:0007669"/>
    <property type="project" value="UniProtKB-SubCell"/>
</dbReference>
<evidence type="ECO:0000256" key="5">
    <source>
        <dbReference type="ARBA" id="ARBA00022676"/>
    </source>
</evidence>
<dbReference type="PANTHER" id="PTHR23033:SF47">
    <property type="entry name" value="APPLE DOMAIN-CONTAINING PROTEIN-RELATED"/>
    <property type="match status" value="1"/>
</dbReference>
<evidence type="ECO:0000256" key="2">
    <source>
        <dbReference type="ARBA" id="ARBA00004922"/>
    </source>
</evidence>
<keyword evidence="11" id="KW-0472">Membrane</keyword>
<evidence type="ECO:0000256" key="4">
    <source>
        <dbReference type="ARBA" id="ARBA00012557"/>
    </source>
</evidence>
<gene>
    <name evidence="13" type="ORF">BDV96DRAFT_649418</name>
</gene>
<dbReference type="Gene3D" id="3.90.550.50">
    <property type="match status" value="1"/>
</dbReference>
<dbReference type="InterPro" id="IPR026050">
    <property type="entry name" value="C1GALT1/C1GALT1_chp1"/>
</dbReference>
<evidence type="ECO:0000313" key="13">
    <source>
        <dbReference type="EMBL" id="KAF2112056.1"/>
    </source>
</evidence>
<comment type="similarity">
    <text evidence="3">Belongs to the glycosyltransferase 31 family. Beta3-Gal-T subfamily.</text>
</comment>
<keyword evidence="9" id="KW-0735">Signal-anchor</keyword>
<keyword evidence="7" id="KW-0812">Transmembrane</keyword>
<dbReference type="GO" id="GO:0016263">
    <property type="term" value="F:glycoprotein-N-acetylgalactosamine 3-beta-galactosyltransferase activity"/>
    <property type="evidence" value="ECO:0007669"/>
    <property type="project" value="UniProtKB-EC"/>
</dbReference>
<keyword evidence="14" id="KW-1185">Reference proteome</keyword>
<dbReference type="GO" id="GO:0000166">
    <property type="term" value="F:nucleotide binding"/>
    <property type="evidence" value="ECO:0007669"/>
    <property type="project" value="UniProtKB-KW"/>
</dbReference>
<keyword evidence="8" id="KW-0547">Nucleotide-binding</keyword>
<dbReference type="InterPro" id="IPR003378">
    <property type="entry name" value="Fringe-like_glycosylTrfase"/>
</dbReference>
<name>A0A6A5YYT7_9PLEO</name>
<reference evidence="13" key="1">
    <citation type="journal article" date="2020" name="Stud. Mycol.">
        <title>101 Dothideomycetes genomes: a test case for predicting lifestyles and emergence of pathogens.</title>
        <authorList>
            <person name="Haridas S."/>
            <person name="Albert R."/>
            <person name="Binder M."/>
            <person name="Bloem J."/>
            <person name="Labutti K."/>
            <person name="Salamov A."/>
            <person name="Andreopoulos B."/>
            <person name="Baker S."/>
            <person name="Barry K."/>
            <person name="Bills G."/>
            <person name="Bluhm B."/>
            <person name="Cannon C."/>
            <person name="Castanera R."/>
            <person name="Culley D."/>
            <person name="Daum C."/>
            <person name="Ezra D."/>
            <person name="Gonzalez J."/>
            <person name="Henrissat B."/>
            <person name="Kuo A."/>
            <person name="Liang C."/>
            <person name="Lipzen A."/>
            <person name="Lutzoni F."/>
            <person name="Magnuson J."/>
            <person name="Mondo S."/>
            <person name="Nolan M."/>
            <person name="Ohm R."/>
            <person name="Pangilinan J."/>
            <person name="Park H.-J."/>
            <person name="Ramirez L."/>
            <person name="Alfaro M."/>
            <person name="Sun H."/>
            <person name="Tritt A."/>
            <person name="Yoshinaga Y."/>
            <person name="Zwiers L.-H."/>
            <person name="Turgeon B."/>
            <person name="Goodwin S."/>
            <person name="Spatafora J."/>
            <person name="Crous P."/>
            <person name="Grigoriev I."/>
        </authorList>
    </citation>
    <scope>NUCLEOTIDE SEQUENCE</scope>
    <source>
        <strain evidence="13">CBS 627.86</strain>
    </source>
</reference>
<dbReference type="EC" id="2.4.1.122" evidence="4"/>
<evidence type="ECO:0000256" key="7">
    <source>
        <dbReference type="ARBA" id="ARBA00022692"/>
    </source>
</evidence>
<evidence type="ECO:0000256" key="9">
    <source>
        <dbReference type="ARBA" id="ARBA00022968"/>
    </source>
</evidence>
<evidence type="ECO:0000256" key="6">
    <source>
        <dbReference type="ARBA" id="ARBA00022679"/>
    </source>
</evidence>
<keyword evidence="6" id="KW-0808">Transferase</keyword>
<keyword evidence="10" id="KW-1133">Transmembrane helix</keyword>
<dbReference type="EMBL" id="ML977332">
    <property type="protein sequence ID" value="KAF2112056.1"/>
    <property type="molecule type" value="Genomic_DNA"/>
</dbReference>
<protein>
    <recommendedName>
        <fullName evidence="4">N-acetylgalactosaminide beta-1,3-galactosyltransferase</fullName>
        <ecNumber evidence="4">2.4.1.122</ecNumber>
    </recommendedName>
</protein>
<evidence type="ECO:0000256" key="8">
    <source>
        <dbReference type="ARBA" id="ARBA00022741"/>
    </source>
</evidence>
<comment type="subcellular location">
    <subcellularLocation>
        <location evidence="1">Membrane</location>
        <topology evidence="1">Single-pass type II membrane protein</topology>
    </subcellularLocation>
</comment>
<evidence type="ECO:0000259" key="12">
    <source>
        <dbReference type="Pfam" id="PF02434"/>
    </source>
</evidence>
<accession>A0A6A5YYT7</accession>
<evidence type="ECO:0000256" key="1">
    <source>
        <dbReference type="ARBA" id="ARBA00004606"/>
    </source>
</evidence>
<feature type="domain" description="Fringe-like glycosyltransferase" evidence="12">
    <location>
        <begin position="178"/>
        <end position="279"/>
    </location>
</feature>
<organism evidence="13 14">
    <name type="scientific">Lophiotrema nucula</name>
    <dbReference type="NCBI Taxonomy" id="690887"/>
    <lineage>
        <taxon>Eukaryota</taxon>
        <taxon>Fungi</taxon>
        <taxon>Dikarya</taxon>
        <taxon>Ascomycota</taxon>
        <taxon>Pezizomycotina</taxon>
        <taxon>Dothideomycetes</taxon>
        <taxon>Pleosporomycetidae</taxon>
        <taxon>Pleosporales</taxon>
        <taxon>Lophiotremataceae</taxon>
        <taxon>Lophiotrema</taxon>
    </lineage>
</organism>
<dbReference type="PANTHER" id="PTHR23033">
    <property type="entry name" value="BETA1,3-GALACTOSYLTRANSFERASE"/>
    <property type="match status" value="1"/>
</dbReference>
<dbReference type="Proteomes" id="UP000799770">
    <property type="component" value="Unassembled WGS sequence"/>
</dbReference>
<keyword evidence="5" id="KW-0328">Glycosyltransferase</keyword>
<evidence type="ECO:0000256" key="10">
    <source>
        <dbReference type="ARBA" id="ARBA00022989"/>
    </source>
</evidence>
<comment type="pathway">
    <text evidence="2">Protein modification; protein glycosylation.</text>
</comment>
<sequence>MARRTFLCRLIFCAVFSASIVNIFTHSSSPSFFLRYSKPAALHHHEQVSCSQAEVADDVLIVLRTGATESREKLPVHFQTTLRCVPHFVVFSDLDEEIDGHAVHDVLGGVSDDMKKEHDDFKLYRHLKEHGRQGLRDQQVMMTESGSSKGDYLNTENDGWKLDKWKFLPMVDQAYQHMPNAKWFVFIESDTFLSWHNLMEYLSNFDANKPYYIGKHLYINDIEFGYGGAGFILSNPAVRKVTEHRSVRVRDYEDFTATHWVGDCALGKVLEDIKIPLHRAFPHLQGDSPATLDPATNKIDRDAWCYPAVTYHHVSPSEISALWKFEQSWVKKHDGALLRHRDIFMEHVRPQIKSRLGEWDNMSADKEYTPASYNADHRLNEIERNAWKSYDKCRELCESKSSCLQFSYREKRCGISHTFRWGYKSEDGSVSSGWMLDRVDGLFAELEQKCGFRDWFSPHEGSTVQRRR</sequence>
<dbReference type="OrthoDB" id="414175at2759"/>
<evidence type="ECO:0000256" key="3">
    <source>
        <dbReference type="ARBA" id="ARBA00006462"/>
    </source>
</evidence>
<dbReference type="AlphaFoldDB" id="A0A6A5YYT7"/>